<organism evidence="1 2">
    <name type="scientific">Pseudoduganella plicata</name>
    <dbReference type="NCBI Taxonomy" id="321984"/>
    <lineage>
        <taxon>Bacteria</taxon>
        <taxon>Pseudomonadati</taxon>
        <taxon>Pseudomonadota</taxon>
        <taxon>Betaproteobacteria</taxon>
        <taxon>Burkholderiales</taxon>
        <taxon>Oxalobacteraceae</taxon>
        <taxon>Telluria group</taxon>
        <taxon>Pseudoduganella</taxon>
    </lineage>
</organism>
<dbReference type="Proteomes" id="UP000619512">
    <property type="component" value="Unassembled WGS sequence"/>
</dbReference>
<sequence length="107" mass="12050">MPVYDVRRVGSGERAVHVRACKRARKTVRRAGSAGENLVQMLSRERKVARVAFPCRRRQALCGSLSGFARWRPSPRAMGVSAERFSQLFALIDLSRLLPCTYRAGRC</sequence>
<evidence type="ECO:0000313" key="1">
    <source>
        <dbReference type="EMBL" id="GGZ01198.1"/>
    </source>
</evidence>
<evidence type="ECO:0000313" key="2">
    <source>
        <dbReference type="Proteomes" id="UP000619512"/>
    </source>
</evidence>
<protein>
    <submittedName>
        <fullName evidence="1">Uncharacterized protein</fullName>
    </submittedName>
</protein>
<reference evidence="1" key="1">
    <citation type="journal article" date="2014" name="Int. J. Syst. Evol. Microbiol.">
        <title>Complete genome sequence of Corynebacterium casei LMG S-19264T (=DSM 44701T), isolated from a smear-ripened cheese.</title>
        <authorList>
            <consortium name="US DOE Joint Genome Institute (JGI-PGF)"/>
            <person name="Walter F."/>
            <person name="Albersmeier A."/>
            <person name="Kalinowski J."/>
            <person name="Ruckert C."/>
        </authorList>
    </citation>
    <scope>NUCLEOTIDE SEQUENCE</scope>
    <source>
        <strain evidence="1">KCTC 12344</strain>
    </source>
</reference>
<reference evidence="1" key="2">
    <citation type="submission" date="2022-12" db="EMBL/GenBank/DDBJ databases">
        <authorList>
            <person name="Sun Q."/>
            <person name="Kim S."/>
        </authorList>
    </citation>
    <scope>NUCLEOTIDE SEQUENCE</scope>
    <source>
        <strain evidence="1">KCTC 12344</strain>
    </source>
</reference>
<comment type="caution">
    <text evidence="1">The sequence shown here is derived from an EMBL/GenBank/DDBJ whole genome shotgun (WGS) entry which is preliminary data.</text>
</comment>
<name>A0AA88CA04_9BURK</name>
<accession>A0AA88CA04</accession>
<proteinExistence type="predicted"/>
<dbReference type="EMBL" id="BMWW01000007">
    <property type="protein sequence ID" value="GGZ01198.1"/>
    <property type="molecule type" value="Genomic_DNA"/>
</dbReference>
<gene>
    <name evidence="1" type="ORF">GCM10007388_38590</name>
</gene>
<dbReference type="AlphaFoldDB" id="A0AA88CA04"/>